<gene>
    <name evidence="1" type="ORF">BG910_09530</name>
</gene>
<accession>A0A220S3G7</accession>
<name>A0A220S3G7_9NEIS</name>
<reference evidence="1 2" key="1">
    <citation type="submission" date="2017-06" db="EMBL/GenBank/DDBJ databases">
        <title>Neisseria chenwenguii sp. nov., isolated from the intestinal contents of Tibetan Plateau Pika in Yushu, Qinghai Province, China.</title>
        <authorList>
            <person name="Zhang G."/>
        </authorList>
    </citation>
    <scope>NUCLEOTIDE SEQUENCE [LARGE SCALE GENOMIC DNA]</scope>
    <source>
        <strain evidence="1 2">10023</strain>
    </source>
</reference>
<keyword evidence="2" id="KW-1185">Reference proteome</keyword>
<proteinExistence type="predicted"/>
<evidence type="ECO:0000313" key="1">
    <source>
        <dbReference type="EMBL" id="ASK27938.1"/>
    </source>
</evidence>
<organism evidence="1 2">
    <name type="scientific">Neisseria chenwenguii</name>
    <dbReference type="NCBI Taxonomy" id="1853278"/>
    <lineage>
        <taxon>Bacteria</taxon>
        <taxon>Pseudomonadati</taxon>
        <taxon>Pseudomonadota</taxon>
        <taxon>Betaproteobacteria</taxon>
        <taxon>Neisseriales</taxon>
        <taxon>Neisseriaceae</taxon>
        <taxon>Neisseria</taxon>
    </lineage>
</organism>
<dbReference type="KEGG" id="nei:BG910_09530"/>
<sequence>MVHLDLSDKDQACEIKVDHTVGLNSVLLIHRDITIRIDGHQAFILMKNLADLFNCDVTENEYA</sequence>
<dbReference type="Proteomes" id="UP000198238">
    <property type="component" value="Chromosome"/>
</dbReference>
<evidence type="ECO:0000313" key="2">
    <source>
        <dbReference type="Proteomes" id="UP000198238"/>
    </source>
</evidence>
<dbReference type="AlphaFoldDB" id="A0A220S3G7"/>
<dbReference type="EMBL" id="CP022278">
    <property type="protein sequence ID" value="ASK27938.1"/>
    <property type="molecule type" value="Genomic_DNA"/>
</dbReference>
<protein>
    <submittedName>
        <fullName evidence="1">Uncharacterized protein</fullName>
    </submittedName>
</protein>